<evidence type="ECO:0000313" key="5">
    <source>
        <dbReference type="Proteomes" id="UP000772434"/>
    </source>
</evidence>
<dbReference type="InterPro" id="IPR003736">
    <property type="entry name" value="PAAI_dom"/>
</dbReference>
<evidence type="ECO:0000256" key="1">
    <source>
        <dbReference type="ARBA" id="ARBA00008324"/>
    </source>
</evidence>
<evidence type="ECO:0000313" key="4">
    <source>
        <dbReference type="EMBL" id="KAF9076904.1"/>
    </source>
</evidence>
<comment type="caution">
    <text evidence="4">The sequence shown here is derived from an EMBL/GenBank/DDBJ whole genome shotgun (WGS) entry which is preliminary data.</text>
</comment>
<protein>
    <submittedName>
        <fullName evidence="4">HotDog domain-containing protein</fullName>
    </submittedName>
</protein>
<sequence>MSSATNDIAGNASEEVKDFLKHTVNIFTGQRQKTFASSVLSRLILTEASLKNNAVEPQRKDSFIVYKITVDEDMINGGGNIHGGCSALLIDCCSSAAIIAMKLAQGAMSMDVSQSMNIIYHAPAAIGEVLRIVNTTMTMGKRITSARTEIWSETHHRLVASGTHIKMEPSAPTTKL</sequence>
<dbReference type="NCBIfam" id="TIGR00369">
    <property type="entry name" value="unchar_dom_1"/>
    <property type="match status" value="1"/>
</dbReference>
<dbReference type="SUPFAM" id="SSF54637">
    <property type="entry name" value="Thioesterase/thiol ester dehydrase-isomerase"/>
    <property type="match status" value="1"/>
</dbReference>
<gene>
    <name evidence="4" type="ORF">BDP27DRAFT_1442271</name>
</gene>
<dbReference type="Proteomes" id="UP000772434">
    <property type="component" value="Unassembled WGS sequence"/>
</dbReference>
<dbReference type="InterPro" id="IPR006683">
    <property type="entry name" value="Thioestr_dom"/>
</dbReference>
<evidence type="ECO:0000259" key="3">
    <source>
        <dbReference type="Pfam" id="PF03061"/>
    </source>
</evidence>
<dbReference type="GO" id="GO:0047617">
    <property type="term" value="F:fatty acyl-CoA hydrolase activity"/>
    <property type="evidence" value="ECO:0007669"/>
    <property type="project" value="InterPro"/>
</dbReference>
<dbReference type="OrthoDB" id="2831072at2759"/>
<reference evidence="4" key="1">
    <citation type="submission" date="2020-11" db="EMBL/GenBank/DDBJ databases">
        <authorList>
            <consortium name="DOE Joint Genome Institute"/>
            <person name="Ahrendt S."/>
            <person name="Riley R."/>
            <person name="Andreopoulos W."/>
            <person name="Labutti K."/>
            <person name="Pangilinan J."/>
            <person name="Ruiz-Duenas F.J."/>
            <person name="Barrasa J.M."/>
            <person name="Sanchez-Garcia M."/>
            <person name="Camarero S."/>
            <person name="Miyauchi S."/>
            <person name="Serrano A."/>
            <person name="Linde D."/>
            <person name="Babiker R."/>
            <person name="Drula E."/>
            <person name="Ayuso-Fernandez I."/>
            <person name="Pacheco R."/>
            <person name="Padilla G."/>
            <person name="Ferreira P."/>
            <person name="Barriuso J."/>
            <person name="Kellner H."/>
            <person name="Castanera R."/>
            <person name="Alfaro M."/>
            <person name="Ramirez L."/>
            <person name="Pisabarro A.G."/>
            <person name="Kuo A."/>
            <person name="Tritt A."/>
            <person name="Lipzen A."/>
            <person name="He G."/>
            <person name="Yan M."/>
            <person name="Ng V."/>
            <person name="Cullen D."/>
            <person name="Martin F."/>
            <person name="Rosso M.-N."/>
            <person name="Henrissat B."/>
            <person name="Hibbett D."/>
            <person name="Martinez A.T."/>
            <person name="Grigoriev I.V."/>
        </authorList>
    </citation>
    <scope>NUCLEOTIDE SEQUENCE</scope>
    <source>
        <strain evidence="4">AH 40177</strain>
    </source>
</reference>
<feature type="domain" description="Thioesterase" evidence="3">
    <location>
        <begin position="78"/>
        <end position="156"/>
    </location>
</feature>
<dbReference type="InterPro" id="IPR039298">
    <property type="entry name" value="ACOT13"/>
</dbReference>
<accession>A0A9P5Q222</accession>
<dbReference type="EMBL" id="JADNRY010000005">
    <property type="protein sequence ID" value="KAF9076904.1"/>
    <property type="molecule type" value="Genomic_DNA"/>
</dbReference>
<name>A0A9P5Q222_9AGAR</name>
<dbReference type="InterPro" id="IPR029069">
    <property type="entry name" value="HotDog_dom_sf"/>
</dbReference>
<dbReference type="Gene3D" id="3.10.129.10">
    <property type="entry name" value="Hotdog Thioesterase"/>
    <property type="match status" value="1"/>
</dbReference>
<keyword evidence="2" id="KW-0378">Hydrolase</keyword>
<organism evidence="4 5">
    <name type="scientific">Rhodocollybia butyracea</name>
    <dbReference type="NCBI Taxonomy" id="206335"/>
    <lineage>
        <taxon>Eukaryota</taxon>
        <taxon>Fungi</taxon>
        <taxon>Dikarya</taxon>
        <taxon>Basidiomycota</taxon>
        <taxon>Agaricomycotina</taxon>
        <taxon>Agaricomycetes</taxon>
        <taxon>Agaricomycetidae</taxon>
        <taxon>Agaricales</taxon>
        <taxon>Marasmiineae</taxon>
        <taxon>Omphalotaceae</taxon>
        <taxon>Rhodocollybia</taxon>
    </lineage>
</organism>
<proteinExistence type="inferred from homology"/>
<dbReference type="PANTHER" id="PTHR21660:SF1">
    <property type="entry name" value="ACYL-COENZYME A THIOESTERASE 13"/>
    <property type="match status" value="1"/>
</dbReference>
<keyword evidence="5" id="KW-1185">Reference proteome</keyword>
<dbReference type="PANTHER" id="PTHR21660">
    <property type="entry name" value="THIOESTERASE SUPERFAMILY MEMBER-RELATED"/>
    <property type="match status" value="1"/>
</dbReference>
<evidence type="ECO:0000256" key="2">
    <source>
        <dbReference type="ARBA" id="ARBA00022801"/>
    </source>
</evidence>
<dbReference type="Pfam" id="PF03061">
    <property type="entry name" value="4HBT"/>
    <property type="match status" value="1"/>
</dbReference>
<comment type="similarity">
    <text evidence="1">Belongs to the thioesterase PaaI family.</text>
</comment>
<dbReference type="AlphaFoldDB" id="A0A9P5Q222"/>